<dbReference type="PANTHER" id="PTHR33434:SF2">
    <property type="entry name" value="FATTY ACID-BINDING PROTEIN TM_1468"/>
    <property type="match status" value="1"/>
</dbReference>
<dbReference type="InterPro" id="IPR003797">
    <property type="entry name" value="DegV"/>
</dbReference>
<dbReference type="AlphaFoldDB" id="A0A6J4I569"/>
<dbReference type="InterPro" id="IPR043168">
    <property type="entry name" value="DegV_C"/>
</dbReference>
<dbReference type="GO" id="GO:0008289">
    <property type="term" value="F:lipid binding"/>
    <property type="evidence" value="ECO:0007669"/>
    <property type="project" value="UniProtKB-KW"/>
</dbReference>
<name>A0A6J4I569_9CHLR</name>
<sequence>MSVAVVVDSTSDIPQEMREEFGITSVPLMIMFGNEQYRDNIDLSNDEFYARLEEGKVHPTTSQPSPGDFAEAYERLAKDHEGIISIHVSGTMSGTVRSAQQAANMVEGVPIRVIDSGSVSMGFGFLALEAARMAREGQKLDEIATAVEAMVPRIVLWAVLDTLKYLERGGRIGKAQAFLGSLLNVKPMVYVRGEVLPGERVRSHKKAVARMEELATAEAPYTHLGVLYSTTGRDHALDLADRLGSIYPREQIFISQLTSVIGAHGGPGIVGVTGIKVR</sequence>
<dbReference type="EMBL" id="CADCTK010000350">
    <property type="protein sequence ID" value="CAA9242257.1"/>
    <property type="molecule type" value="Genomic_DNA"/>
</dbReference>
<dbReference type="Pfam" id="PF02645">
    <property type="entry name" value="DegV"/>
    <property type="match status" value="1"/>
</dbReference>
<dbReference type="NCBIfam" id="TIGR00762">
    <property type="entry name" value="DegV"/>
    <property type="match status" value="1"/>
</dbReference>
<evidence type="ECO:0000313" key="2">
    <source>
        <dbReference type="EMBL" id="CAA9242257.1"/>
    </source>
</evidence>
<accession>A0A6J4I569</accession>
<evidence type="ECO:0000256" key="1">
    <source>
        <dbReference type="ARBA" id="ARBA00023121"/>
    </source>
</evidence>
<gene>
    <name evidence="2" type="ORF">AVDCRST_MAG26-1503</name>
</gene>
<organism evidence="2">
    <name type="scientific">uncultured Chloroflexia bacterium</name>
    <dbReference type="NCBI Taxonomy" id="1672391"/>
    <lineage>
        <taxon>Bacteria</taxon>
        <taxon>Bacillati</taxon>
        <taxon>Chloroflexota</taxon>
        <taxon>Chloroflexia</taxon>
        <taxon>environmental samples</taxon>
    </lineage>
</organism>
<dbReference type="Gene3D" id="3.30.1180.10">
    <property type="match status" value="1"/>
</dbReference>
<keyword evidence="1" id="KW-0446">Lipid-binding</keyword>
<proteinExistence type="predicted"/>
<dbReference type="InterPro" id="IPR050270">
    <property type="entry name" value="DegV_domain_contain"/>
</dbReference>
<dbReference type="PROSITE" id="PS51482">
    <property type="entry name" value="DEGV"/>
    <property type="match status" value="1"/>
</dbReference>
<reference evidence="2" key="1">
    <citation type="submission" date="2020-02" db="EMBL/GenBank/DDBJ databases">
        <authorList>
            <person name="Meier V. D."/>
        </authorList>
    </citation>
    <scope>NUCLEOTIDE SEQUENCE</scope>
    <source>
        <strain evidence="2">AVDCRST_MAG26</strain>
    </source>
</reference>
<protein>
    <submittedName>
        <fullName evidence="2">DegV family protein</fullName>
    </submittedName>
</protein>
<dbReference type="Gene3D" id="3.40.50.10170">
    <property type="match status" value="1"/>
</dbReference>
<dbReference type="PANTHER" id="PTHR33434">
    <property type="entry name" value="DEGV DOMAIN-CONTAINING PROTEIN DR_1986-RELATED"/>
    <property type="match status" value="1"/>
</dbReference>
<dbReference type="SUPFAM" id="SSF82549">
    <property type="entry name" value="DAK1/DegV-like"/>
    <property type="match status" value="1"/>
</dbReference>